<keyword evidence="3" id="KW-0547">Nucleotide-binding</keyword>
<organism evidence="6 7">
    <name type="scientific">Abiotrophia defectiva</name>
    <name type="common">Streptococcus defectivus</name>
    <dbReference type="NCBI Taxonomy" id="46125"/>
    <lineage>
        <taxon>Bacteria</taxon>
        <taxon>Bacillati</taxon>
        <taxon>Bacillota</taxon>
        <taxon>Bacilli</taxon>
        <taxon>Lactobacillales</taxon>
        <taxon>Aerococcaceae</taxon>
        <taxon>Abiotrophia</taxon>
    </lineage>
</organism>
<dbReference type="InterPro" id="IPR003439">
    <property type="entry name" value="ABC_transporter-like_ATP-bd"/>
</dbReference>
<evidence type="ECO:0000256" key="4">
    <source>
        <dbReference type="ARBA" id="ARBA00022840"/>
    </source>
</evidence>
<comment type="caution">
    <text evidence="6">The sequence shown here is derived from an EMBL/GenBank/DDBJ whole genome shotgun (WGS) entry which is preliminary data.</text>
</comment>
<evidence type="ECO:0000313" key="6">
    <source>
        <dbReference type="EMBL" id="MBF0934433.1"/>
    </source>
</evidence>
<dbReference type="PROSITE" id="PS00211">
    <property type="entry name" value="ABC_TRANSPORTER_1"/>
    <property type="match status" value="1"/>
</dbReference>
<evidence type="ECO:0000256" key="1">
    <source>
        <dbReference type="ARBA" id="ARBA00005417"/>
    </source>
</evidence>
<feature type="domain" description="ABC transporter" evidence="5">
    <location>
        <begin position="5"/>
        <end position="234"/>
    </location>
</feature>
<dbReference type="PANTHER" id="PTHR43335">
    <property type="entry name" value="ABC TRANSPORTER, ATP-BINDING PROTEIN"/>
    <property type="match status" value="1"/>
</dbReference>
<comment type="similarity">
    <text evidence="1">Belongs to the ABC transporter superfamily.</text>
</comment>
<dbReference type="InterPro" id="IPR027417">
    <property type="entry name" value="P-loop_NTPase"/>
</dbReference>
<dbReference type="GO" id="GO:0005524">
    <property type="term" value="F:ATP binding"/>
    <property type="evidence" value="ECO:0007669"/>
    <property type="project" value="UniProtKB-KW"/>
</dbReference>
<dbReference type="PROSITE" id="PS50893">
    <property type="entry name" value="ABC_TRANSPORTER_2"/>
    <property type="match status" value="1"/>
</dbReference>
<dbReference type="Pfam" id="PF00005">
    <property type="entry name" value="ABC_tran"/>
    <property type="match status" value="1"/>
</dbReference>
<dbReference type="Proteomes" id="UP000757900">
    <property type="component" value="Unassembled WGS sequence"/>
</dbReference>
<dbReference type="Gene3D" id="3.40.50.300">
    <property type="entry name" value="P-loop containing nucleotide triphosphate hydrolases"/>
    <property type="match status" value="1"/>
</dbReference>
<reference evidence="6" key="1">
    <citation type="submission" date="2020-04" db="EMBL/GenBank/DDBJ databases">
        <title>Deep metagenomics examines the oral microbiome during advanced dental caries in children, revealing novel taxa and co-occurrences with host molecules.</title>
        <authorList>
            <person name="Baker J.L."/>
            <person name="Morton J.T."/>
            <person name="Dinis M."/>
            <person name="Alvarez R."/>
            <person name="Tran N.C."/>
            <person name="Knight R."/>
            <person name="Edlund A."/>
        </authorList>
    </citation>
    <scope>NUCLEOTIDE SEQUENCE</scope>
    <source>
        <strain evidence="6">JCVI_23_bin.16</strain>
    </source>
</reference>
<evidence type="ECO:0000256" key="3">
    <source>
        <dbReference type="ARBA" id="ARBA00022741"/>
    </source>
</evidence>
<dbReference type="SUPFAM" id="SSF52540">
    <property type="entry name" value="P-loop containing nucleoside triphosphate hydrolases"/>
    <property type="match status" value="1"/>
</dbReference>
<keyword evidence="4 6" id="KW-0067">ATP-binding</keyword>
<dbReference type="InterPro" id="IPR017871">
    <property type="entry name" value="ABC_transporter-like_CS"/>
</dbReference>
<evidence type="ECO:0000259" key="5">
    <source>
        <dbReference type="PROSITE" id="PS50893"/>
    </source>
</evidence>
<proteinExistence type="inferred from homology"/>
<accession>A0A929MPC2</accession>
<keyword evidence="2" id="KW-0813">Transport</keyword>
<dbReference type="InterPro" id="IPR003593">
    <property type="entry name" value="AAA+_ATPase"/>
</dbReference>
<name>A0A929MPC2_ABIDE</name>
<sequence>MEDILVIQNLSKHYGDQVALDSLSLKLKKGEIYGLIGQNGAGKSTLIKLITQIIAPSQGTVSILGSRTPKEWTSSLQHVGSVIETPVAHQHLSAYDNLRFYCLDRGIKKPDSRIKETLDYVGLSQTGTKKFRDFSLGMKQRLGIAIAILSRPDLLILDEPINGLDPVGIQEFREMVLRLNRELGMTLIISSHILSELYLVASHFGFIHQGRLIQELSKEDFDRESGDYIILQSQKTQMAKDFVQKQLGFRLKPSHQTDQLQLIGKAEDIPELAKALVLADIPISALYYAHKDLERYFTDLIQVQGGKQYA</sequence>
<evidence type="ECO:0000313" key="7">
    <source>
        <dbReference type="Proteomes" id="UP000757900"/>
    </source>
</evidence>
<gene>
    <name evidence="6" type="ORF">HXK00_02170</name>
</gene>
<dbReference type="EMBL" id="JABZFV010000023">
    <property type="protein sequence ID" value="MBF0934433.1"/>
    <property type="molecule type" value="Genomic_DNA"/>
</dbReference>
<dbReference type="PANTHER" id="PTHR43335:SF8">
    <property type="entry name" value="ABC TRANSPORTER, ATP-BINDING PROTEIN"/>
    <property type="match status" value="1"/>
</dbReference>
<evidence type="ECO:0000256" key="2">
    <source>
        <dbReference type="ARBA" id="ARBA00022448"/>
    </source>
</evidence>
<protein>
    <submittedName>
        <fullName evidence="6">ABC transporter ATP-binding protein</fullName>
    </submittedName>
</protein>
<dbReference type="GO" id="GO:0016887">
    <property type="term" value="F:ATP hydrolysis activity"/>
    <property type="evidence" value="ECO:0007669"/>
    <property type="project" value="InterPro"/>
</dbReference>
<dbReference type="AlphaFoldDB" id="A0A929MPC2"/>
<dbReference type="SMART" id="SM00382">
    <property type="entry name" value="AAA"/>
    <property type="match status" value="1"/>
</dbReference>